<dbReference type="EMBL" id="ACHG01000067">
    <property type="protein sequence ID" value="EEI66008.1"/>
    <property type="molecule type" value="Genomic_DNA"/>
</dbReference>
<name>A0A8D9RZH1_LIMRT</name>
<reference evidence="1 2" key="1">
    <citation type="submission" date="2009-01" db="EMBL/GenBank/DDBJ databases">
        <authorList>
            <person name="Qin X."/>
            <person name="Bachman B."/>
            <person name="Battles P."/>
            <person name="Bell A."/>
            <person name="Bess C."/>
            <person name="Bickham C."/>
            <person name="Chaboub L."/>
            <person name="Chen D."/>
            <person name="Coyle M."/>
            <person name="Deiros D.R."/>
            <person name="Dinh H."/>
            <person name="Forbes L."/>
            <person name="Fowler G."/>
            <person name="Francisco L."/>
            <person name="Fu Q."/>
            <person name="Gubbala S."/>
            <person name="Hale W."/>
            <person name="Han Y."/>
            <person name="Hemphill L."/>
            <person name="Highlander S.K."/>
            <person name="Hirani K."/>
            <person name="Hogues M."/>
            <person name="Jackson L."/>
            <person name="Jakkamsetti A."/>
            <person name="Javaid M."/>
            <person name="Jiang H."/>
            <person name="Korchina V."/>
            <person name="Kovar C."/>
            <person name="Lara F."/>
            <person name="Lee S."/>
            <person name="Mata R."/>
            <person name="Mathew T."/>
            <person name="Moen C."/>
            <person name="Morales K."/>
            <person name="Munidasa M."/>
            <person name="Nazareth L."/>
            <person name="Ngo R."/>
            <person name="Nguyen L."/>
            <person name="Okwuonu G."/>
            <person name="Ongeri F."/>
            <person name="Patil S."/>
            <person name="Petrosino J."/>
            <person name="Pham C."/>
            <person name="Pham P."/>
            <person name="Pu L.-L."/>
            <person name="Puazo M."/>
            <person name="Raj R."/>
            <person name="Reid J."/>
            <person name="Rouhana J."/>
            <person name="Saada N."/>
            <person name="Shang Y."/>
            <person name="Simmons D."/>
            <person name="Thornton R."/>
            <person name="Warren J."/>
            <person name="Weissenberger G."/>
            <person name="Zhang J."/>
            <person name="Zhang L."/>
            <person name="Zhou C."/>
            <person name="Zhu D."/>
            <person name="Muzny D."/>
            <person name="Worley K."/>
            <person name="Gibbs R."/>
        </authorList>
    </citation>
    <scope>NUCLEOTIDE SEQUENCE [LARGE SCALE GENOMIC DNA]</scope>
    <source>
        <strain evidence="1 2">CF48-3A</strain>
    </source>
</reference>
<proteinExistence type="predicted"/>
<organism evidence="1 2">
    <name type="scientific">Limosilactobacillus reuteri CF48-3A</name>
    <dbReference type="NCBI Taxonomy" id="525341"/>
    <lineage>
        <taxon>Bacteria</taxon>
        <taxon>Bacillati</taxon>
        <taxon>Bacillota</taxon>
        <taxon>Bacilli</taxon>
        <taxon>Lactobacillales</taxon>
        <taxon>Lactobacillaceae</taxon>
        <taxon>Limosilactobacillus</taxon>
    </lineage>
</organism>
<comment type="caution">
    <text evidence="1">The sequence shown here is derived from an EMBL/GenBank/DDBJ whole genome shotgun (WGS) entry which is preliminary data.</text>
</comment>
<accession>A0A8D9RZH1</accession>
<gene>
    <name evidence="1" type="ORF">HMPREF0534_0672</name>
</gene>
<dbReference type="Proteomes" id="UP000003419">
    <property type="component" value="Unassembled WGS sequence"/>
</dbReference>
<dbReference type="AlphaFoldDB" id="A0A8D9RZH1"/>
<dbReference type="RefSeq" id="WP_003672549.1">
    <property type="nucleotide sequence ID" value="NZ_GG693696.1"/>
</dbReference>
<sequence length="185" mass="21790">MIFDGPWDDDERYILDDRQLYFLKQAGERLSSQDFQDLKQENDDELGFYSCTVDGELDRKKLPSSFLEVKVRVGRKLRSQIKQMVDDPDKLPEFGFRDYRGMTVTDCEYLSLLELPDEWLSNYLRYFMNYSGIHSDDVYVAASGRFKLVEIDNWKNVVPDYSDFSTVDLLQCDMNFLKAYIASIE</sequence>
<protein>
    <submittedName>
        <fullName evidence="1">Uncharacterized protein</fullName>
    </submittedName>
</protein>
<evidence type="ECO:0000313" key="2">
    <source>
        <dbReference type="Proteomes" id="UP000003419"/>
    </source>
</evidence>
<evidence type="ECO:0000313" key="1">
    <source>
        <dbReference type="EMBL" id="EEI66008.1"/>
    </source>
</evidence>